<dbReference type="AlphaFoldDB" id="A0A0M0BMT8"/>
<accession>A0A0M0BMT8</accession>
<evidence type="ECO:0000313" key="3">
    <source>
        <dbReference type="Proteomes" id="UP000037210"/>
    </source>
</evidence>
<proteinExistence type="predicted"/>
<protein>
    <submittedName>
        <fullName evidence="2">Uncharacterized protein</fullName>
    </submittedName>
</protein>
<reference evidence="2 3" key="1">
    <citation type="submission" date="2015-06" db="EMBL/GenBank/DDBJ databases">
        <title>New insights into the roles of widespread benthic archaea in carbon and nitrogen cycling.</title>
        <authorList>
            <person name="Lazar C.S."/>
            <person name="Baker B.J."/>
            <person name="Seitz K.W."/>
            <person name="Hyde A.S."/>
            <person name="Dick G.J."/>
            <person name="Hinrichs K.-U."/>
            <person name="Teske A.P."/>
        </authorList>
    </citation>
    <scope>NUCLEOTIDE SEQUENCE [LARGE SCALE GENOMIC DNA]</scope>
    <source>
        <strain evidence="2">DG-45</strain>
    </source>
</reference>
<evidence type="ECO:0000313" key="2">
    <source>
        <dbReference type="EMBL" id="KON29863.1"/>
    </source>
</evidence>
<feature type="region of interest" description="Disordered" evidence="1">
    <location>
        <begin position="165"/>
        <end position="186"/>
    </location>
</feature>
<comment type="caution">
    <text evidence="2">The sequence shown here is derived from an EMBL/GenBank/DDBJ whole genome shotgun (WGS) entry which is preliminary data.</text>
</comment>
<organism evidence="2 3">
    <name type="scientific">miscellaneous Crenarchaeota group-15 archaeon DG-45</name>
    <dbReference type="NCBI Taxonomy" id="1685127"/>
    <lineage>
        <taxon>Archaea</taxon>
        <taxon>Candidatus Bathyarchaeota</taxon>
        <taxon>MCG-15</taxon>
    </lineage>
</organism>
<evidence type="ECO:0000256" key="1">
    <source>
        <dbReference type="SAM" id="MobiDB-lite"/>
    </source>
</evidence>
<dbReference type="EMBL" id="LFWZ01000049">
    <property type="protein sequence ID" value="KON29863.1"/>
    <property type="molecule type" value="Genomic_DNA"/>
</dbReference>
<gene>
    <name evidence="2" type="ORF">AC482_05430</name>
</gene>
<sequence length="186" mass="20543">MEDKAGRDSAAAMDFDVDLTHLGEVSGEGLMDLEPALSEMLQSIHEGARMLVEARARDARLGAELCASLTAYTEWLGASFELPIESFPSFYDAEKMLLTPQGRLVVIDKRGKVDSRALDEHPTDVVLAAVWNALPQLRSTIQRRVQRLGERISLFDRVSTEFRILPTSAKEPGEGSEEQGSERPEA</sequence>
<name>A0A0M0BMT8_9ARCH</name>
<dbReference type="Proteomes" id="UP000037210">
    <property type="component" value="Unassembled WGS sequence"/>
</dbReference>